<evidence type="ECO:0000256" key="6">
    <source>
        <dbReference type="ARBA" id="ARBA00023125"/>
    </source>
</evidence>
<evidence type="ECO:0000256" key="4">
    <source>
        <dbReference type="ARBA" id="ARBA00023012"/>
    </source>
</evidence>
<dbReference type="CDD" id="cd00383">
    <property type="entry name" value="trans_reg_C"/>
    <property type="match status" value="1"/>
</dbReference>
<dbReference type="InterPro" id="IPR011006">
    <property type="entry name" value="CheY-like_superfamily"/>
</dbReference>
<dbReference type="OrthoDB" id="9802426at2"/>
<dbReference type="AlphaFoldDB" id="A0A345P2W6"/>
<dbReference type="GO" id="GO:0006355">
    <property type="term" value="P:regulation of DNA-templated transcription"/>
    <property type="evidence" value="ECO:0007669"/>
    <property type="project" value="InterPro"/>
</dbReference>
<feature type="domain" description="Response regulatory" evidence="10">
    <location>
        <begin position="2"/>
        <end position="116"/>
    </location>
</feature>
<evidence type="ECO:0000313" key="13">
    <source>
        <dbReference type="Proteomes" id="UP000253940"/>
    </source>
</evidence>
<dbReference type="SMART" id="SM00448">
    <property type="entry name" value="REC"/>
    <property type="match status" value="1"/>
</dbReference>
<dbReference type="Gene3D" id="3.40.50.2300">
    <property type="match status" value="1"/>
</dbReference>
<dbReference type="Gene3D" id="1.10.10.10">
    <property type="entry name" value="Winged helix-like DNA-binding domain superfamily/Winged helix DNA-binding domain"/>
    <property type="match status" value="1"/>
</dbReference>
<dbReference type="InterPro" id="IPR016032">
    <property type="entry name" value="Sig_transdc_resp-reg_C-effctor"/>
</dbReference>
<dbReference type="PROSITE" id="PS50110">
    <property type="entry name" value="RESPONSE_REGULATORY"/>
    <property type="match status" value="1"/>
</dbReference>
<dbReference type="GO" id="GO:0005829">
    <property type="term" value="C:cytosol"/>
    <property type="evidence" value="ECO:0007669"/>
    <property type="project" value="TreeGrafter"/>
</dbReference>
<dbReference type="PROSITE" id="PS51755">
    <property type="entry name" value="OMPR_PHOB"/>
    <property type="match status" value="1"/>
</dbReference>
<keyword evidence="4" id="KW-0902">Two-component regulatory system</keyword>
<dbReference type="Gene3D" id="6.10.250.690">
    <property type="match status" value="1"/>
</dbReference>
<evidence type="ECO:0000259" key="11">
    <source>
        <dbReference type="PROSITE" id="PS51755"/>
    </source>
</evidence>
<dbReference type="RefSeq" id="WP_114897735.1">
    <property type="nucleotide sequence ID" value="NZ_CP031222.1"/>
</dbReference>
<sequence length="225" mass="24819">MRILLVEDDAMIADALLVALRDASYAVDHVMDGQLAHAALRSETYQMILLDLGLPLQDGLTLLKNWRANSGETPVIIMTARDDVQSRIQGLDLGADDYVVKPFEVPELLARIRAVTRRQSGSAQPLLSNGKLTLNPANHEASYRDATDPPQTARLSGREYALLHALLSRKGTILSRSDLETSVYGWGEEVESNAIEFVIHNVRKKLGPKSITNVRGVGWMVEKHA</sequence>
<evidence type="ECO:0000259" key="10">
    <source>
        <dbReference type="PROSITE" id="PS50110"/>
    </source>
</evidence>
<proteinExistence type="predicted"/>
<accession>A0A345P2W6</accession>
<keyword evidence="6 9" id="KW-0238">DNA-binding</keyword>
<dbReference type="InterPro" id="IPR039420">
    <property type="entry name" value="WalR-like"/>
</dbReference>
<evidence type="ECO:0000256" key="5">
    <source>
        <dbReference type="ARBA" id="ARBA00023015"/>
    </source>
</evidence>
<name>A0A345P2W6_9GAMM</name>
<keyword evidence="7" id="KW-0804">Transcription</keyword>
<dbReference type="PANTHER" id="PTHR48111">
    <property type="entry name" value="REGULATOR OF RPOS"/>
    <property type="match status" value="1"/>
</dbReference>
<evidence type="ECO:0000256" key="8">
    <source>
        <dbReference type="PROSITE-ProRule" id="PRU00169"/>
    </source>
</evidence>
<evidence type="ECO:0000256" key="1">
    <source>
        <dbReference type="ARBA" id="ARBA00004496"/>
    </source>
</evidence>
<dbReference type="EMBL" id="CP031222">
    <property type="protein sequence ID" value="AXI01625.1"/>
    <property type="molecule type" value="Genomic_DNA"/>
</dbReference>
<dbReference type="Pfam" id="PF00486">
    <property type="entry name" value="Trans_reg_C"/>
    <property type="match status" value="1"/>
</dbReference>
<dbReference type="GO" id="GO:0032993">
    <property type="term" value="C:protein-DNA complex"/>
    <property type="evidence" value="ECO:0007669"/>
    <property type="project" value="TreeGrafter"/>
</dbReference>
<dbReference type="InterPro" id="IPR036388">
    <property type="entry name" value="WH-like_DNA-bd_sf"/>
</dbReference>
<dbReference type="GO" id="GO:0000156">
    <property type="term" value="F:phosphorelay response regulator activity"/>
    <property type="evidence" value="ECO:0007669"/>
    <property type="project" value="TreeGrafter"/>
</dbReference>
<feature type="DNA-binding region" description="OmpR/PhoB-type" evidence="9">
    <location>
        <begin position="124"/>
        <end position="223"/>
    </location>
</feature>
<keyword evidence="13" id="KW-1185">Reference proteome</keyword>
<dbReference type="InterPro" id="IPR001867">
    <property type="entry name" value="OmpR/PhoB-type_DNA-bd"/>
</dbReference>
<dbReference type="SMART" id="SM00862">
    <property type="entry name" value="Trans_reg_C"/>
    <property type="match status" value="1"/>
</dbReference>
<dbReference type="InterPro" id="IPR001789">
    <property type="entry name" value="Sig_transdc_resp-reg_receiver"/>
</dbReference>
<evidence type="ECO:0000256" key="3">
    <source>
        <dbReference type="ARBA" id="ARBA00022553"/>
    </source>
</evidence>
<evidence type="ECO:0000256" key="2">
    <source>
        <dbReference type="ARBA" id="ARBA00022490"/>
    </source>
</evidence>
<dbReference type="FunFam" id="3.40.50.2300:FF:000002">
    <property type="entry name" value="DNA-binding response regulator PhoP"/>
    <property type="match status" value="1"/>
</dbReference>
<dbReference type="PANTHER" id="PTHR48111:SF35">
    <property type="entry name" value="TRANSCRIPTIONAL REGULATORY PROTEIN QSEB"/>
    <property type="match status" value="1"/>
</dbReference>
<keyword evidence="5" id="KW-0805">Transcription regulation</keyword>
<dbReference type="Pfam" id="PF00072">
    <property type="entry name" value="Response_reg"/>
    <property type="match status" value="1"/>
</dbReference>
<feature type="domain" description="OmpR/PhoB-type" evidence="11">
    <location>
        <begin position="124"/>
        <end position="223"/>
    </location>
</feature>
<gene>
    <name evidence="12" type="ORF">HYN46_01160</name>
</gene>
<comment type="subcellular location">
    <subcellularLocation>
        <location evidence="1">Cytoplasm</location>
    </subcellularLocation>
</comment>
<reference evidence="12 13" key="1">
    <citation type="submission" date="2018-07" db="EMBL/GenBank/DDBJ databases">
        <title>Genome sequencing of Moraxellaceae gen. HYN0046.</title>
        <authorList>
            <person name="Kim M."/>
            <person name="Yi H."/>
        </authorList>
    </citation>
    <scope>NUCLEOTIDE SEQUENCE [LARGE SCALE GENOMIC DNA]</scope>
    <source>
        <strain evidence="12 13">HYN0046</strain>
    </source>
</reference>
<dbReference type="SUPFAM" id="SSF46894">
    <property type="entry name" value="C-terminal effector domain of the bipartite response regulators"/>
    <property type="match status" value="1"/>
</dbReference>
<keyword evidence="3 8" id="KW-0597">Phosphoprotein</keyword>
<evidence type="ECO:0000256" key="9">
    <source>
        <dbReference type="PROSITE-ProRule" id="PRU01091"/>
    </source>
</evidence>
<dbReference type="Proteomes" id="UP000253940">
    <property type="component" value="Chromosome"/>
</dbReference>
<feature type="modified residue" description="4-aspartylphosphate" evidence="8">
    <location>
        <position position="51"/>
    </location>
</feature>
<organism evidence="12 13">
    <name type="scientific">Aquirhabdus parva</name>
    <dbReference type="NCBI Taxonomy" id="2283318"/>
    <lineage>
        <taxon>Bacteria</taxon>
        <taxon>Pseudomonadati</taxon>
        <taxon>Pseudomonadota</taxon>
        <taxon>Gammaproteobacteria</taxon>
        <taxon>Moraxellales</taxon>
        <taxon>Moraxellaceae</taxon>
        <taxon>Aquirhabdus</taxon>
    </lineage>
</organism>
<protein>
    <submittedName>
        <fullName evidence="12">DNA-binding response regulator</fullName>
    </submittedName>
</protein>
<keyword evidence="2" id="KW-0963">Cytoplasm</keyword>
<evidence type="ECO:0000256" key="7">
    <source>
        <dbReference type="ARBA" id="ARBA00023163"/>
    </source>
</evidence>
<dbReference type="KEGG" id="mbah:HYN46_01160"/>
<dbReference type="SUPFAM" id="SSF52172">
    <property type="entry name" value="CheY-like"/>
    <property type="match status" value="1"/>
</dbReference>
<evidence type="ECO:0000313" key="12">
    <source>
        <dbReference type="EMBL" id="AXI01625.1"/>
    </source>
</evidence>
<dbReference type="CDD" id="cd17624">
    <property type="entry name" value="REC_OmpR_PmrA-like"/>
    <property type="match status" value="1"/>
</dbReference>
<dbReference type="GO" id="GO:0000976">
    <property type="term" value="F:transcription cis-regulatory region binding"/>
    <property type="evidence" value="ECO:0007669"/>
    <property type="project" value="TreeGrafter"/>
</dbReference>